<evidence type="ECO:0000313" key="1">
    <source>
        <dbReference type="EMBL" id="MBB4149130.1"/>
    </source>
</evidence>
<evidence type="ECO:0000313" key="2">
    <source>
        <dbReference type="Proteomes" id="UP000590524"/>
    </source>
</evidence>
<dbReference type="RefSeq" id="WP_188082772.1">
    <property type="nucleotide sequence ID" value="NZ_JACIEU010000011.1"/>
</dbReference>
<dbReference type="AlphaFoldDB" id="A0A7W6PXM7"/>
<organism evidence="1 2">
    <name type="scientific">Sphingobium scionense</name>
    <dbReference type="NCBI Taxonomy" id="1404341"/>
    <lineage>
        <taxon>Bacteria</taxon>
        <taxon>Pseudomonadati</taxon>
        <taxon>Pseudomonadota</taxon>
        <taxon>Alphaproteobacteria</taxon>
        <taxon>Sphingomonadales</taxon>
        <taxon>Sphingomonadaceae</taxon>
        <taxon>Sphingobium</taxon>
    </lineage>
</organism>
<gene>
    <name evidence="1" type="ORF">GGQ90_002919</name>
</gene>
<accession>A0A7W6PXM7</accession>
<keyword evidence="2" id="KW-1185">Reference proteome</keyword>
<sequence>MGRARGANAKLAGAFETNYGTPPANGFRGFPFASSNLGAEQPLQESDLLGNGREAYDPTPDVVTNDGDVVVPVDVRYFGYWLKLLLGAPATTGGSGDPYAHVFTSGAVNLPSMSIETQFPDRPSYAMSYGLKANQLRIQMQRRGLLSATISLVGKGESEPAGASDAGVLAAVLEMSRFPQARGKIEREGVKLGSIVSADFGFTNNLDKIETIQEDGEIEDADGGTATASGSLVARYDNDILRLDASNGLPVELSWGWTFGDDFSLVLTCPRVFLPRVKHPITGPGGVQATYNWQSSGQDGPCLTATLTNDVATY</sequence>
<dbReference type="Pfam" id="PF18906">
    <property type="entry name" value="Phage_tube_2"/>
    <property type="match status" value="1"/>
</dbReference>
<reference evidence="1 2" key="1">
    <citation type="submission" date="2020-08" db="EMBL/GenBank/DDBJ databases">
        <title>Genomic Encyclopedia of Type Strains, Phase IV (KMG-IV): sequencing the most valuable type-strain genomes for metagenomic binning, comparative biology and taxonomic classification.</title>
        <authorList>
            <person name="Goeker M."/>
        </authorList>
    </citation>
    <scope>NUCLEOTIDE SEQUENCE [LARGE SCALE GENOMIC DNA]</scope>
    <source>
        <strain evidence="1 2">DSM 19371</strain>
    </source>
</reference>
<dbReference type="InterPro" id="IPR044000">
    <property type="entry name" value="Phage_tube_2"/>
</dbReference>
<comment type="caution">
    <text evidence="1">The sequence shown here is derived from an EMBL/GenBank/DDBJ whole genome shotgun (WGS) entry which is preliminary data.</text>
</comment>
<name>A0A7W6PXM7_9SPHN</name>
<dbReference type="EMBL" id="JACIEU010000011">
    <property type="protein sequence ID" value="MBB4149130.1"/>
    <property type="molecule type" value="Genomic_DNA"/>
</dbReference>
<protein>
    <submittedName>
        <fullName evidence="1">Uncharacterized protein</fullName>
    </submittedName>
</protein>
<dbReference type="Proteomes" id="UP000590524">
    <property type="component" value="Unassembled WGS sequence"/>
</dbReference>
<proteinExistence type="predicted"/>